<dbReference type="GO" id="GO:0008033">
    <property type="term" value="P:tRNA processing"/>
    <property type="evidence" value="ECO:0007669"/>
    <property type="project" value="UniProtKB-KW"/>
</dbReference>
<dbReference type="PANTHER" id="PTHR46173">
    <property type="entry name" value="CCA TRNA NUCLEOTIDYLTRANSFERASE 1, MITOCHONDRIAL"/>
    <property type="match status" value="1"/>
</dbReference>
<dbReference type="EMBL" id="FRBW01000002">
    <property type="protein sequence ID" value="SHM31546.1"/>
    <property type="molecule type" value="Genomic_DNA"/>
</dbReference>
<evidence type="ECO:0000256" key="2">
    <source>
        <dbReference type="ARBA" id="ARBA00022679"/>
    </source>
</evidence>
<protein>
    <submittedName>
        <fullName evidence="11">Poly(A) polymerase</fullName>
    </submittedName>
</protein>
<feature type="domain" description="tRNA nucleotidyltransferase/poly(A) polymerase RNA and SrmB- binding" evidence="10">
    <location>
        <begin position="188"/>
        <end position="236"/>
    </location>
</feature>
<dbReference type="OrthoDB" id="9805698at2"/>
<dbReference type="GO" id="GO:0000166">
    <property type="term" value="F:nucleotide binding"/>
    <property type="evidence" value="ECO:0007669"/>
    <property type="project" value="UniProtKB-KW"/>
</dbReference>
<evidence type="ECO:0000256" key="8">
    <source>
        <dbReference type="RuleBase" id="RU003953"/>
    </source>
</evidence>
<evidence type="ECO:0000256" key="5">
    <source>
        <dbReference type="ARBA" id="ARBA00022723"/>
    </source>
</evidence>
<feature type="domain" description="Poly A polymerase head" evidence="9">
    <location>
        <begin position="30"/>
        <end position="152"/>
    </location>
</feature>
<dbReference type="GO" id="GO:0016779">
    <property type="term" value="F:nucleotidyltransferase activity"/>
    <property type="evidence" value="ECO:0007669"/>
    <property type="project" value="UniProtKB-KW"/>
</dbReference>
<keyword evidence="12" id="KW-1185">Reference proteome</keyword>
<evidence type="ECO:0000256" key="3">
    <source>
        <dbReference type="ARBA" id="ARBA00022694"/>
    </source>
</evidence>
<evidence type="ECO:0000259" key="9">
    <source>
        <dbReference type="Pfam" id="PF01743"/>
    </source>
</evidence>
<dbReference type="STRING" id="735517.SAMN05444272_2317"/>
<dbReference type="RefSeq" id="WP_073013197.1">
    <property type="nucleotide sequence ID" value="NZ_FRBW01000002.1"/>
</dbReference>
<keyword evidence="4" id="KW-0548">Nucleotidyltransferase</keyword>
<proteinExistence type="inferred from homology"/>
<reference evidence="11 12" key="1">
    <citation type="submission" date="2016-11" db="EMBL/GenBank/DDBJ databases">
        <authorList>
            <person name="Jaros S."/>
            <person name="Januszkiewicz K."/>
            <person name="Wedrychowicz H."/>
        </authorList>
    </citation>
    <scope>NUCLEOTIDE SEQUENCE [LARGE SCALE GENOMIC DNA]</scope>
    <source>
        <strain evidence="11 12">DSM 22153</strain>
    </source>
</reference>
<dbReference type="InterPro" id="IPR050264">
    <property type="entry name" value="Bact_CCA-adding_enz_type3_sf"/>
</dbReference>
<dbReference type="Pfam" id="PF01743">
    <property type="entry name" value="PolyA_pol"/>
    <property type="match status" value="1"/>
</dbReference>
<evidence type="ECO:0000256" key="1">
    <source>
        <dbReference type="ARBA" id="ARBA00001946"/>
    </source>
</evidence>
<dbReference type="InterPro" id="IPR043519">
    <property type="entry name" value="NT_sf"/>
</dbReference>
<organism evidence="11 12">
    <name type="scientific">Roseibium suaedae</name>
    <dbReference type="NCBI Taxonomy" id="735517"/>
    <lineage>
        <taxon>Bacteria</taxon>
        <taxon>Pseudomonadati</taxon>
        <taxon>Pseudomonadota</taxon>
        <taxon>Alphaproteobacteria</taxon>
        <taxon>Hyphomicrobiales</taxon>
        <taxon>Stappiaceae</taxon>
        <taxon>Roseibium</taxon>
    </lineage>
</organism>
<gene>
    <name evidence="11" type="ORF">SAMN05444272_2317</name>
</gene>
<dbReference type="AlphaFoldDB" id="A0A1M7HSQ9"/>
<evidence type="ECO:0000313" key="12">
    <source>
        <dbReference type="Proteomes" id="UP000186002"/>
    </source>
</evidence>
<dbReference type="Gene3D" id="3.30.460.10">
    <property type="entry name" value="Beta Polymerase, domain 2"/>
    <property type="match status" value="1"/>
</dbReference>
<name>A0A1M7HSQ9_9HYPH</name>
<evidence type="ECO:0000256" key="4">
    <source>
        <dbReference type="ARBA" id="ARBA00022695"/>
    </source>
</evidence>
<dbReference type="CDD" id="cd05398">
    <property type="entry name" value="NT_ClassII-CCAase"/>
    <property type="match status" value="1"/>
</dbReference>
<evidence type="ECO:0000313" key="11">
    <source>
        <dbReference type="EMBL" id="SHM31546.1"/>
    </source>
</evidence>
<accession>A0A1M7HSQ9</accession>
<sequence>MSRFLEHADWLHHPSVQAVLAAIEQDGDEARVVGGAVRNSLLGEPVGDVDIATTALPQTVMARAKAAGLKPVPTGIDHGTITIVSGGLPYEVTTLREDVETFGRQAKVHFGRDWTKDALRRDFTLNALYAGRDGRIHDPLGGLEDCLARRIRFIGNPEQRIREDYLRILRFFRIHASYGRGALDAAGLAACTSLRLGLTQLSGERVGAEMKRLVLAPLASACLQAMQEAGILPVILGGVSRPGRFAAFRAFSDIVPGVQDPALGLAALAGFVEEDGERLAQRLRLSNAERDRMVQGLAGERRVAALGNRLSSRLKEMIFLYGKDALVSGVLLHTASERWPVERTTALLAEILACSEPKFPVSGSDLIALGIKPGPDIGTYLKKLETIWIADGLKMDRSELLVCLSHVMSGE</sequence>
<dbReference type="GO" id="GO:0000049">
    <property type="term" value="F:tRNA binding"/>
    <property type="evidence" value="ECO:0007669"/>
    <property type="project" value="TreeGrafter"/>
</dbReference>
<evidence type="ECO:0000259" key="10">
    <source>
        <dbReference type="Pfam" id="PF12627"/>
    </source>
</evidence>
<dbReference type="SUPFAM" id="SSF81891">
    <property type="entry name" value="Poly A polymerase C-terminal region-like"/>
    <property type="match status" value="1"/>
</dbReference>
<keyword evidence="8" id="KW-0694">RNA-binding</keyword>
<comment type="similarity">
    <text evidence="8">Belongs to the tRNA nucleotidyltransferase/poly(A) polymerase family.</text>
</comment>
<dbReference type="Pfam" id="PF12627">
    <property type="entry name" value="PolyA_pol_RNAbd"/>
    <property type="match status" value="1"/>
</dbReference>
<evidence type="ECO:0000256" key="7">
    <source>
        <dbReference type="ARBA" id="ARBA00022842"/>
    </source>
</evidence>
<keyword evidence="2 8" id="KW-0808">Transferase</keyword>
<dbReference type="GO" id="GO:0046872">
    <property type="term" value="F:metal ion binding"/>
    <property type="evidence" value="ECO:0007669"/>
    <property type="project" value="UniProtKB-KW"/>
</dbReference>
<dbReference type="Proteomes" id="UP000186002">
    <property type="component" value="Unassembled WGS sequence"/>
</dbReference>
<keyword evidence="5" id="KW-0479">Metal-binding</keyword>
<dbReference type="PANTHER" id="PTHR46173:SF1">
    <property type="entry name" value="CCA TRNA NUCLEOTIDYLTRANSFERASE 1, MITOCHONDRIAL"/>
    <property type="match status" value="1"/>
</dbReference>
<dbReference type="InterPro" id="IPR002646">
    <property type="entry name" value="PolA_pol_head_dom"/>
</dbReference>
<keyword evidence="3" id="KW-0819">tRNA processing</keyword>
<dbReference type="SUPFAM" id="SSF81301">
    <property type="entry name" value="Nucleotidyltransferase"/>
    <property type="match status" value="1"/>
</dbReference>
<evidence type="ECO:0000256" key="6">
    <source>
        <dbReference type="ARBA" id="ARBA00022741"/>
    </source>
</evidence>
<dbReference type="Gene3D" id="1.10.3090.10">
    <property type="entry name" value="cca-adding enzyme, domain 2"/>
    <property type="match status" value="1"/>
</dbReference>
<keyword evidence="7" id="KW-0460">Magnesium</keyword>
<comment type="cofactor">
    <cofactor evidence="1">
        <name>Mg(2+)</name>
        <dbReference type="ChEBI" id="CHEBI:18420"/>
    </cofactor>
</comment>
<dbReference type="InterPro" id="IPR032828">
    <property type="entry name" value="PolyA_RNA-bd"/>
</dbReference>
<keyword evidence="6" id="KW-0547">Nucleotide-binding</keyword>